<dbReference type="Proteomes" id="UP000194798">
    <property type="component" value="Unassembled WGS sequence"/>
</dbReference>
<evidence type="ECO:0000256" key="1">
    <source>
        <dbReference type="SAM" id="SignalP"/>
    </source>
</evidence>
<feature type="domain" description="Sulfatase-modifying factor enzyme-like" evidence="2">
    <location>
        <begin position="169"/>
        <end position="415"/>
    </location>
</feature>
<accession>A0A251X9X1</accession>
<dbReference type="InterPro" id="IPR042095">
    <property type="entry name" value="SUMF_sf"/>
</dbReference>
<dbReference type="InterPro" id="IPR011990">
    <property type="entry name" value="TPR-like_helical_dom_sf"/>
</dbReference>
<dbReference type="EMBL" id="MSLT01000006">
    <property type="protein sequence ID" value="OUD15232.1"/>
    <property type="molecule type" value="Genomic_DNA"/>
</dbReference>
<evidence type="ECO:0000313" key="4">
    <source>
        <dbReference type="Proteomes" id="UP000194798"/>
    </source>
</evidence>
<reference evidence="3 4" key="1">
    <citation type="submission" date="2016-12" db="EMBL/GenBank/DDBJ databases">
        <title>Thioflexothrix psekupsii D3 genome sequencing and assembly.</title>
        <authorList>
            <person name="Fomenkov A."/>
            <person name="Vincze T."/>
            <person name="Grabovich M."/>
            <person name="Anton B.P."/>
            <person name="Dubinina G."/>
            <person name="Orlova M."/>
            <person name="Belousova E."/>
            <person name="Roberts R.J."/>
        </authorList>
    </citation>
    <scope>NUCLEOTIDE SEQUENCE [LARGE SCALE GENOMIC DNA]</scope>
    <source>
        <strain evidence="3">D3</strain>
    </source>
</reference>
<dbReference type="Gene3D" id="3.90.1580.10">
    <property type="entry name" value="paralog of FGE (formylglycine-generating enzyme)"/>
    <property type="match status" value="1"/>
</dbReference>
<dbReference type="InterPro" id="IPR051043">
    <property type="entry name" value="Sulfatase_Mod_Factor_Kinase"/>
</dbReference>
<dbReference type="Pfam" id="PF03781">
    <property type="entry name" value="FGE-sulfatase"/>
    <property type="match status" value="1"/>
</dbReference>
<protein>
    <recommendedName>
        <fullName evidence="2">Sulfatase-modifying factor enzyme-like domain-containing protein</fullName>
    </recommendedName>
</protein>
<evidence type="ECO:0000259" key="2">
    <source>
        <dbReference type="Pfam" id="PF03781"/>
    </source>
</evidence>
<feature type="chain" id="PRO_5011723246" description="Sulfatase-modifying factor enzyme-like domain-containing protein" evidence="1">
    <location>
        <begin position="28"/>
        <end position="422"/>
    </location>
</feature>
<dbReference type="Gene3D" id="1.25.40.10">
    <property type="entry name" value="Tetratricopeptide repeat domain"/>
    <property type="match status" value="1"/>
</dbReference>
<evidence type="ECO:0000313" key="3">
    <source>
        <dbReference type="EMBL" id="OUD15232.1"/>
    </source>
</evidence>
<gene>
    <name evidence="3" type="ORF">TPSD3_01495</name>
</gene>
<sequence>MSKKVFCYKHVIGIIGLSFCVASQAQAPSAIDSEALRSRLQTCQIHFEADRLLTGQPGTAYQCYKSILEKYPKQSDAVAGLAAIAQRYEVWIRQAVHDQRPDKAKRYVQRLEVVAPDYPQLTELKEKIAKISSSTPSTSAREKTDTTITSTTVPRYTTVWQESVTGIRFVKIPAGCYTIGSQEAEEGRYPDEYSRSEVCLDAFWLGETEVTNAQYRKFVAAHDSRNYLQRTLNDDEQPVVFVSWDEAVAFADWLTQQYDGKFRFRLPSEAEWEYAARAGANASRFWGDDPHLACQFANVLDEITLSTNPFSSWAGDKNWHRCQDGFSVTAPVKQFQANAFGLYDTLGNVWEWTCSAYLNEEITRELALQCTSSSETMTRVIKGGGWSFRVHFIRSAMRYPEKMNSRNHYTGFRVLKEFVPQE</sequence>
<dbReference type="PANTHER" id="PTHR23150:SF19">
    <property type="entry name" value="FORMYLGLYCINE-GENERATING ENZYME"/>
    <property type="match status" value="1"/>
</dbReference>
<dbReference type="GO" id="GO:0120147">
    <property type="term" value="F:formylglycine-generating oxidase activity"/>
    <property type="evidence" value="ECO:0007669"/>
    <property type="project" value="TreeGrafter"/>
</dbReference>
<proteinExistence type="predicted"/>
<dbReference type="InterPro" id="IPR016187">
    <property type="entry name" value="CTDL_fold"/>
</dbReference>
<dbReference type="AlphaFoldDB" id="A0A251X9X1"/>
<feature type="signal peptide" evidence="1">
    <location>
        <begin position="1"/>
        <end position="27"/>
    </location>
</feature>
<comment type="caution">
    <text evidence="3">The sequence shown here is derived from an EMBL/GenBank/DDBJ whole genome shotgun (WGS) entry which is preliminary data.</text>
</comment>
<dbReference type="SUPFAM" id="SSF56436">
    <property type="entry name" value="C-type lectin-like"/>
    <property type="match status" value="1"/>
</dbReference>
<dbReference type="PANTHER" id="PTHR23150">
    <property type="entry name" value="SULFATASE MODIFYING FACTOR 1, 2"/>
    <property type="match status" value="1"/>
</dbReference>
<organism evidence="3 4">
    <name type="scientific">Thioflexithrix psekupsensis</name>
    <dbReference type="NCBI Taxonomy" id="1570016"/>
    <lineage>
        <taxon>Bacteria</taxon>
        <taxon>Pseudomonadati</taxon>
        <taxon>Pseudomonadota</taxon>
        <taxon>Gammaproteobacteria</taxon>
        <taxon>Thiotrichales</taxon>
        <taxon>Thioflexithrix</taxon>
    </lineage>
</organism>
<keyword evidence="1" id="KW-0732">Signal</keyword>
<keyword evidence="4" id="KW-1185">Reference proteome</keyword>
<dbReference type="OrthoDB" id="9768004at2"/>
<dbReference type="InterPro" id="IPR005532">
    <property type="entry name" value="SUMF_dom"/>
</dbReference>
<name>A0A251X9X1_9GAMM</name>